<dbReference type="PROSITE" id="PS50893">
    <property type="entry name" value="ABC_TRANSPORTER_2"/>
    <property type="match status" value="1"/>
</dbReference>
<dbReference type="PROSITE" id="PS00211">
    <property type="entry name" value="ABC_TRANSPORTER_1"/>
    <property type="match status" value="1"/>
</dbReference>
<evidence type="ECO:0000256" key="2">
    <source>
        <dbReference type="ARBA" id="ARBA00022840"/>
    </source>
</evidence>
<dbReference type="InterPro" id="IPR003593">
    <property type="entry name" value="AAA+_ATPase"/>
</dbReference>
<dbReference type="EMBL" id="JARBHI010000002">
    <property type="protein sequence ID" value="MDE1655717.1"/>
    <property type="molecule type" value="Genomic_DNA"/>
</dbReference>
<dbReference type="InterPro" id="IPR027417">
    <property type="entry name" value="P-loop_NTPase"/>
</dbReference>
<dbReference type="Proteomes" id="UP001219297">
    <property type="component" value="Unassembled WGS sequence"/>
</dbReference>
<keyword evidence="1" id="KW-0547">Nucleotide-binding</keyword>
<keyword evidence="2 4" id="KW-0067">ATP-binding</keyword>
<dbReference type="Pfam" id="PF00005">
    <property type="entry name" value="ABC_tran"/>
    <property type="match status" value="1"/>
</dbReference>
<evidence type="ECO:0000313" key="5">
    <source>
        <dbReference type="Proteomes" id="UP001219297"/>
    </source>
</evidence>
<name>A0ABT5V459_9ACTO</name>
<accession>A0ABT5V459</accession>
<dbReference type="SMART" id="SM00382">
    <property type="entry name" value="AAA"/>
    <property type="match status" value="1"/>
</dbReference>
<dbReference type="PANTHER" id="PTHR43038">
    <property type="entry name" value="ATP-BINDING CASSETTE, SUB-FAMILY H, MEMBER 1"/>
    <property type="match status" value="1"/>
</dbReference>
<dbReference type="GO" id="GO:0005524">
    <property type="term" value="F:ATP binding"/>
    <property type="evidence" value="ECO:0007669"/>
    <property type="project" value="UniProtKB-KW"/>
</dbReference>
<organism evidence="4 5">
    <name type="scientific">Actinotignum sanguinis</name>
    <dbReference type="NCBI Taxonomy" id="1445614"/>
    <lineage>
        <taxon>Bacteria</taxon>
        <taxon>Bacillati</taxon>
        <taxon>Actinomycetota</taxon>
        <taxon>Actinomycetes</taxon>
        <taxon>Actinomycetales</taxon>
        <taxon>Actinomycetaceae</taxon>
        <taxon>Actinotignum</taxon>
    </lineage>
</organism>
<dbReference type="InterPro" id="IPR017871">
    <property type="entry name" value="ABC_transporter-like_CS"/>
</dbReference>
<dbReference type="CDD" id="cd03230">
    <property type="entry name" value="ABC_DR_subfamily_A"/>
    <property type="match status" value="1"/>
</dbReference>
<keyword evidence="5" id="KW-1185">Reference proteome</keyword>
<dbReference type="Gene3D" id="3.40.50.300">
    <property type="entry name" value="P-loop containing nucleotide triphosphate hydrolases"/>
    <property type="match status" value="1"/>
</dbReference>
<dbReference type="RefSeq" id="WP_274778273.1">
    <property type="nucleotide sequence ID" value="NZ_CAMXYX010000024.1"/>
</dbReference>
<evidence type="ECO:0000256" key="1">
    <source>
        <dbReference type="ARBA" id="ARBA00022741"/>
    </source>
</evidence>
<dbReference type="PANTHER" id="PTHR43038:SF3">
    <property type="entry name" value="ABC TRANSPORTER G FAMILY MEMBER 20 ISOFORM X1"/>
    <property type="match status" value="1"/>
</dbReference>
<protein>
    <submittedName>
        <fullName evidence="4">ABC transporter ATP-binding protein</fullName>
    </submittedName>
</protein>
<evidence type="ECO:0000259" key="3">
    <source>
        <dbReference type="PROSITE" id="PS50893"/>
    </source>
</evidence>
<gene>
    <name evidence="4" type="ORF">PWJ81_01350</name>
</gene>
<sequence length="242" mass="26173">MRNSTSVGFVLKARDLHVRRGKTSVLRGLNFDLSRGSITGLLGPSGCGKTTLMRSILGVQRITSGSIDVLGLPAGAKALRHKVAYTSQSLSIYPDISVRDNVSYFARLVGASRDDVERAISRVQLKDYAARPITKLSGGQANRASLACALVGHPEVLVLDEPTVGLDPITRQELWQVFRGFAAEGVTLLISSHVMDEALHCDEVLFMREGKFLAHESVASVQARTGTNNPEEAFLALIKESE</sequence>
<dbReference type="InterPro" id="IPR003439">
    <property type="entry name" value="ABC_transporter-like_ATP-bd"/>
</dbReference>
<proteinExistence type="predicted"/>
<evidence type="ECO:0000313" key="4">
    <source>
        <dbReference type="EMBL" id="MDE1655717.1"/>
    </source>
</evidence>
<dbReference type="SUPFAM" id="SSF52540">
    <property type="entry name" value="P-loop containing nucleoside triphosphate hydrolases"/>
    <property type="match status" value="1"/>
</dbReference>
<comment type="caution">
    <text evidence="4">The sequence shown here is derived from an EMBL/GenBank/DDBJ whole genome shotgun (WGS) entry which is preliminary data.</text>
</comment>
<feature type="domain" description="ABC transporter" evidence="3">
    <location>
        <begin position="11"/>
        <end position="234"/>
    </location>
</feature>
<reference evidence="4 5" key="1">
    <citation type="submission" date="2023-02" db="EMBL/GenBank/DDBJ databases">
        <title>Defining the Infant Male Urobiome and Moving Towards Mechanisms in Urobiome Research.</title>
        <authorList>
            <person name="Reasoner S."/>
            <person name="Flores V."/>
            <person name="Van Horn G."/>
            <person name="Morales G."/>
            <person name="Peard L."/>
            <person name="Abelson B."/>
            <person name="Manuel C."/>
            <person name="Lee J."/>
            <person name="Baker B."/>
            <person name="Williams T."/>
            <person name="Schmitz J."/>
            <person name="Clayton D."/>
            <person name="Hadjifrangiskou M."/>
        </authorList>
    </citation>
    <scope>NUCLEOTIDE SEQUENCE [LARGE SCALE GENOMIC DNA]</scope>
    <source>
        <strain evidence="4 5">AS1053</strain>
    </source>
</reference>